<gene>
    <name evidence="2" type="ORF">SAMN02744037_01592</name>
</gene>
<dbReference type="OrthoDB" id="9798161at2"/>
<dbReference type="EMBL" id="FRAE01000032">
    <property type="protein sequence ID" value="SHK08644.1"/>
    <property type="molecule type" value="Genomic_DNA"/>
</dbReference>
<dbReference type="SMART" id="SM01321">
    <property type="entry name" value="Y1_Tnp"/>
    <property type="match status" value="1"/>
</dbReference>
<dbReference type="Gene3D" id="3.30.70.1290">
    <property type="entry name" value="Transposase IS200-like"/>
    <property type="match status" value="1"/>
</dbReference>
<dbReference type="RefSeq" id="WP_072888883.1">
    <property type="nucleotide sequence ID" value="NZ_FRAE01000032.1"/>
</dbReference>
<dbReference type="GO" id="GO:0004803">
    <property type="term" value="F:transposase activity"/>
    <property type="evidence" value="ECO:0007669"/>
    <property type="project" value="InterPro"/>
</dbReference>
<evidence type="ECO:0000259" key="1">
    <source>
        <dbReference type="SMART" id="SM01321"/>
    </source>
</evidence>
<proteinExistence type="predicted"/>
<sequence>MSLKNTKNKIITHSKYNINYHIIFCPKYRHNIFKDELEYELSKCFKVICYCYGYELIEQEIMPDHVHLFISAPPTVAPVDIVRKLKSISANEIFKGFPNLKKSKFWGSGLWSRGYYVGTAGTVSSETIQKYIQNQKNV</sequence>
<keyword evidence="3" id="KW-1185">Reference proteome</keyword>
<dbReference type="InterPro" id="IPR036515">
    <property type="entry name" value="Transposase_17_sf"/>
</dbReference>
<dbReference type="Pfam" id="PF01797">
    <property type="entry name" value="Y1_Tnp"/>
    <property type="match status" value="1"/>
</dbReference>
<reference evidence="3" key="1">
    <citation type="submission" date="2016-11" db="EMBL/GenBank/DDBJ databases">
        <authorList>
            <person name="Varghese N."/>
            <person name="Submissions S."/>
        </authorList>
    </citation>
    <scope>NUCLEOTIDE SEQUENCE [LARGE SCALE GENOMIC DNA]</scope>
    <source>
        <strain evidence="3">DSM 15518</strain>
    </source>
</reference>
<dbReference type="GO" id="GO:0003677">
    <property type="term" value="F:DNA binding"/>
    <property type="evidence" value="ECO:0007669"/>
    <property type="project" value="InterPro"/>
</dbReference>
<dbReference type="AlphaFoldDB" id="A0A1M6PL02"/>
<dbReference type="PANTHER" id="PTHR33360:SF2">
    <property type="entry name" value="TRANSPOSASE FOR INSERTION SEQUENCE ELEMENT IS200"/>
    <property type="match status" value="1"/>
</dbReference>
<name>A0A1M6PL02_9FIRM</name>
<evidence type="ECO:0000313" key="2">
    <source>
        <dbReference type="EMBL" id="SHK08644.1"/>
    </source>
</evidence>
<accession>A0A1M6PL02</accession>
<dbReference type="STRING" id="1123349.SAMN02744037_01592"/>
<dbReference type="InterPro" id="IPR002686">
    <property type="entry name" value="Transposase_17"/>
</dbReference>
<protein>
    <submittedName>
        <fullName evidence="2">Putative transposase</fullName>
    </submittedName>
</protein>
<evidence type="ECO:0000313" key="3">
    <source>
        <dbReference type="Proteomes" id="UP000242497"/>
    </source>
</evidence>
<dbReference type="PANTHER" id="PTHR33360">
    <property type="entry name" value="TRANSPOSASE FOR INSERTION SEQUENCE ELEMENT IS200"/>
    <property type="match status" value="1"/>
</dbReference>
<dbReference type="GO" id="GO:0006313">
    <property type="term" value="P:DNA transposition"/>
    <property type="evidence" value="ECO:0007669"/>
    <property type="project" value="InterPro"/>
</dbReference>
<organism evidence="2 3">
    <name type="scientific">Tepidibacter formicigenes DSM 15518</name>
    <dbReference type="NCBI Taxonomy" id="1123349"/>
    <lineage>
        <taxon>Bacteria</taxon>
        <taxon>Bacillati</taxon>
        <taxon>Bacillota</taxon>
        <taxon>Clostridia</taxon>
        <taxon>Peptostreptococcales</taxon>
        <taxon>Peptostreptococcaceae</taxon>
        <taxon>Tepidibacter</taxon>
    </lineage>
</organism>
<dbReference type="SUPFAM" id="SSF143422">
    <property type="entry name" value="Transposase IS200-like"/>
    <property type="match status" value="1"/>
</dbReference>
<feature type="domain" description="Transposase IS200-like" evidence="1">
    <location>
        <begin position="15"/>
        <end position="135"/>
    </location>
</feature>
<dbReference type="Proteomes" id="UP000242497">
    <property type="component" value="Unassembled WGS sequence"/>
</dbReference>
<dbReference type="NCBIfam" id="NF033573">
    <property type="entry name" value="transpos_IS200"/>
    <property type="match status" value="1"/>
</dbReference>